<dbReference type="EMBL" id="JRUE01000188">
    <property type="protein sequence ID" value="KXZ67460.1"/>
    <property type="molecule type" value="Genomic_DNA"/>
</dbReference>
<sequence>MEEKKINKNLEERLRFIELTLRFKGWCSRSDLTRKFDISLPAATRDFREYKDLCPNNLSFNEVEKHYEINLHEFAPHFPINFKTAVGFIRNSTNSKTIGLSEFDSIQSPPRLSEPDLDVLLKITRAILGNTIIETKYFSVDNGFSHKKLAPHSLIDNGLRWHVRAYDYEKCRFADFVLTRFKNVQETKIKVGKNESRSQDNQWNRLVRLELVPHPNPKNVQCPETLMHDYNMEDGVKVVEVRAAVAGYWLRLWNIDCSTDHRLTGKEFHLWLRNSVALYDVDSVYLAPK</sequence>
<dbReference type="Pfam" id="PF26107">
    <property type="entry name" value="BrxR_CTD"/>
    <property type="match status" value="1"/>
</dbReference>
<comment type="caution">
    <text evidence="4">The sequence shown here is derived from an EMBL/GenBank/DDBJ whole genome shotgun (WGS) entry which is preliminary data.</text>
</comment>
<dbReference type="InterPro" id="IPR059019">
    <property type="entry name" value="WHD_CapW"/>
</dbReference>
<dbReference type="Pfam" id="PF26109">
    <property type="entry name" value="WHD_BrxR"/>
    <property type="match status" value="1"/>
</dbReference>
<accession>A0A150HNI2</accession>
<dbReference type="InterPro" id="IPR059020">
    <property type="entry name" value="CapW_CTD"/>
</dbReference>
<dbReference type="PIRSF" id="PIRSF015558">
    <property type="entry name" value="Txn_reg_DeoR_prd"/>
    <property type="match status" value="1"/>
</dbReference>
<dbReference type="AlphaFoldDB" id="A0A150HNI2"/>
<name>A0A150HNI2_9GAMM</name>
<feature type="domain" description="DNA-binding transcriptional repressor CapW C-terminal dimerisation" evidence="2">
    <location>
        <begin position="207"/>
        <end position="275"/>
    </location>
</feature>
<feature type="domain" description="DNA-binding transcriptional repressor CapW winged helix-turn-helix" evidence="3">
    <location>
        <begin position="10"/>
        <end position="78"/>
    </location>
</feature>
<organism evidence="4 5">
    <name type="scientific">Acinetobacter venetianus</name>
    <dbReference type="NCBI Taxonomy" id="52133"/>
    <lineage>
        <taxon>Bacteria</taxon>
        <taxon>Pseudomonadati</taxon>
        <taxon>Pseudomonadota</taxon>
        <taxon>Gammaproteobacteria</taxon>
        <taxon>Moraxellales</taxon>
        <taxon>Moraxellaceae</taxon>
        <taxon>Acinetobacter</taxon>
    </lineage>
</organism>
<feature type="domain" description="WYL" evidence="1">
    <location>
        <begin position="119"/>
        <end position="185"/>
    </location>
</feature>
<proteinExistence type="predicted"/>
<evidence type="ECO:0000259" key="2">
    <source>
        <dbReference type="Pfam" id="PF26107"/>
    </source>
</evidence>
<dbReference type="Pfam" id="PF13280">
    <property type="entry name" value="WYL"/>
    <property type="match status" value="1"/>
</dbReference>
<gene>
    <name evidence="4" type="ORF">AVENLUH5627_02162</name>
</gene>
<evidence type="ECO:0000313" key="5">
    <source>
        <dbReference type="Proteomes" id="UP000075680"/>
    </source>
</evidence>
<protein>
    <submittedName>
        <fullName evidence="4">Uncharacterized protein</fullName>
    </submittedName>
</protein>
<reference evidence="4 5" key="1">
    <citation type="journal article" date="2016" name="Sci. Rep.">
        <title>Genomic and phenotypic characterization of the species Acinetobacter venetianus.</title>
        <authorList>
            <person name="Fondi M."/>
            <person name="Maida I."/>
            <person name="Perrin E."/>
            <person name="Orlandini V."/>
            <person name="La Torre L."/>
            <person name="Bosi E."/>
            <person name="Negroni A."/>
            <person name="Zanaroli G."/>
            <person name="Fava F."/>
            <person name="Decorosi F."/>
            <person name="Giovannetti L."/>
            <person name="Viti C."/>
            <person name="Vaneechoutte M."/>
            <person name="Dijkshoorn L."/>
            <person name="Fani R."/>
        </authorList>
    </citation>
    <scope>NUCLEOTIDE SEQUENCE [LARGE SCALE GENOMIC DNA]</scope>
    <source>
        <strain evidence="4 5">LUH5627</strain>
    </source>
</reference>
<dbReference type="PROSITE" id="PS52050">
    <property type="entry name" value="WYL"/>
    <property type="match status" value="1"/>
</dbReference>
<dbReference type="PATRIC" id="fig|52133.18.peg.2239"/>
<dbReference type="RefSeq" id="WP_061519048.1">
    <property type="nucleotide sequence ID" value="NZ_JRUE01000188.1"/>
</dbReference>
<dbReference type="InterPro" id="IPR026881">
    <property type="entry name" value="WYL_dom"/>
</dbReference>
<evidence type="ECO:0000313" key="4">
    <source>
        <dbReference type="EMBL" id="KXZ67460.1"/>
    </source>
</evidence>
<dbReference type="Proteomes" id="UP000075680">
    <property type="component" value="Unassembled WGS sequence"/>
</dbReference>
<evidence type="ECO:0000259" key="3">
    <source>
        <dbReference type="Pfam" id="PF26109"/>
    </source>
</evidence>
<dbReference type="InterPro" id="IPR016634">
    <property type="entry name" value="CapW-like"/>
</dbReference>
<evidence type="ECO:0000259" key="1">
    <source>
        <dbReference type="Pfam" id="PF13280"/>
    </source>
</evidence>